<accession>A0A1F7RIJ4</accession>
<evidence type="ECO:0000259" key="5">
    <source>
        <dbReference type="Pfam" id="PF02350"/>
    </source>
</evidence>
<dbReference type="AlphaFoldDB" id="A0A1F7RIJ4"/>
<dbReference type="SUPFAM" id="SSF53756">
    <property type="entry name" value="UDP-Glycosyltransferase/glycogen phosphorylase"/>
    <property type="match status" value="1"/>
</dbReference>
<dbReference type="InterPro" id="IPR029767">
    <property type="entry name" value="WecB-like"/>
</dbReference>
<dbReference type="EC" id="5.1.3.14" evidence="3"/>
<protein>
    <recommendedName>
        <fullName evidence="3">UDP-N-acetylglucosamine 2-epimerase (non-hydrolyzing)</fullName>
        <ecNumber evidence="3">5.1.3.14</ecNumber>
    </recommendedName>
</protein>
<keyword evidence="1 4" id="KW-0413">Isomerase</keyword>
<dbReference type="NCBIfam" id="TIGR00236">
    <property type="entry name" value="wecB"/>
    <property type="match status" value="1"/>
</dbReference>
<dbReference type="Gene3D" id="3.40.50.2000">
    <property type="entry name" value="Glycogen Phosphorylase B"/>
    <property type="match status" value="2"/>
</dbReference>
<evidence type="ECO:0000256" key="3">
    <source>
        <dbReference type="ARBA" id="ARBA00038858"/>
    </source>
</evidence>
<dbReference type="GO" id="GO:0008761">
    <property type="term" value="F:UDP-N-acetylglucosamine 2-epimerase activity"/>
    <property type="evidence" value="ECO:0007669"/>
    <property type="project" value="UniProtKB-EC"/>
</dbReference>
<organism evidence="6 7">
    <name type="scientific">Candidatus Schekmanbacteria bacterium GWA2_38_11</name>
    <dbReference type="NCBI Taxonomy" id="1817876"/>
    <lineage>
        <taxon>Bacteria</taxon>
        <taxon>Candidatus Schekmaniibacteriota</taxon>
    </lineage>
</organism>
<dbReference type="Pfam" id="PF02350">
    <property type="entry name" value="Epimerase_2"/>
    <property type="match status" value="1"/>
</dbReference>
<comment type="caution">
    <text evidence="6">The sequence shown here is derived from an EMBL/GenBank/DDBJ whole genome shotgun (WGS) entry which is preliminary data.</text>
</comment>
<dbReference type="PANTHER" id="PTHR43174">
    <property type="entry name" value="UDP-N-ACETYLGLUCOSAMINE 2-EPIMERASE"/>
    <property type="match status" value="1"/>
</dbReference>
<evidence type="ECO:0000313" key="6">
    <source>
        <dbReference type="EMBL" id="OGL41130.1"/>
    </source>
</evidence>
<evidence type="ECO:0000256" key="4">
    <source>
        <dbReference type="RuleBase" id="RU003513"/>
    </source>
</evidence>
<name>A0A1F7RIJ4_9BACT</name>
<evidence type="ECO:0000256" key="1">
    <source>
        <dbReference type="ARBA" id="ARBA00023235"/>
    </source>
</evidence>
<proteinExistence type="inferred from homology"/>
<dbReference type="PANTHER" id="PTHR43174:SF2">
    <property type="entry name" value="UDP-N-ACETYLGLUCOSAMINE 2-EPIMERASE"/>
    <property type="match status" value="1"/>
</dbReference>
<dbReference type="FunFam" id="3.40.50.2000:FF:000043">
    <property type="entry name" value="UDP-N-acetylglucosamine 2-epimerase"/>
    <property type="match status" value="1"/>
</dbReference>
<comment type="similarity">
    <text evidence="2 4">Belongs to the UDP-N-acetylglucosamine 2-epimerase family.</text>
</comment>
<feature type="domain" description="UDP-N-acetylglucosamine 2-epimerase" evidence="5">
    <location>
        <begin position="30"/>
        <end position="372"/>
    </location>
</feature>
<sequence length="376" mass="42875">MNKRPKIMVVFGTRPEAIKLAPVIKKLEEAKHKFKTIVCVTAQHREMLDQVLRLFKIKVKYDLDLMRHNQSLSGITRMILDGVTGVLKSEKPDLVMVQGDTTTTFASSLAAFYQQIKIAHVEAGLRTDNKYSPFPEEINRRMTSVVTDYHFAPTNQSKENLLCEGVDPKKIFVTGNTVIDTLLMTVGMLKSLKVEKFKELRDIDFSKKIILVTGHRRESFGEGFENICRALKKIADINRNLIIIYPVHLNPNVKKPVHRILGKVENIRLINPLNYKPFVYLMEKSYLILTDSGGIQEEAPSLGKPVLVMRDTTERPEGIKSGTVRLVGTREKEIARETQKLMDSKKEYNRMSRAHNPYGDGKASKRILTILEKSIR</sequence>
<evidence type="ECO:0000313" key="7">
    <source>
        <dbReference type="Proteomes" id="UP000178526"/>
    </source>
</evidence>
<dbReference type="CDD" id="cd03786">
    <property type="entry name" value="GTB_UDP-GlcNAc_2-Epimerase"/>
    <property type="match status" value="1"/>
</dbReference>
<dbReference type="EMBL" id="MGDB01000077">
    <property type="protein sequence ID" value="OGL41130.1"/>
    <property type="molecule type" value="Genomic_DNA"/>
</dbReference>
<dbReference type="InterPro" id="IPR003331">
    <property type="entry name" value="UDP_GlcNAc_Epimerase_2_dom"/>
</dbReference>
<gene>
    <name evidence="6" type="ORF">A2042_05705</name>
</gene>
<evidence type="ECO:0000256" key="2">
    <source>
        <dbReference type="ARBA" id="ARBA00038209"/>
    </source>
</evidence>
<reference evidence="6 7" key="1">
    <citation type="journal article" date="2016" name="Nat. Commun.">
        <title>Thousands of microbial genomes shed light on interconnected biogeochemical processes in an aquifer system.</title>
        <authorList>
            <person name="Anantharaman K."/>
            <person name="Brown C.T."/>
            <person name="Hug L.A."/>
            <person name="Sharon I."/>
            <person name="Castelle C.J."/>
            <person name="Probst A.J."/>
            <person name="Thomas B.C."/>
            <person name="Singh A."/>
            <person name="Wilkins M.J."/>
            <person name="Karaoz U."/>
            <person name="Brodie E.L."/>
            <person name="Williams K.H."/>
            <person name="Hubbard S.S."/>
            <person name="Banfield J.F."/>
        </authorList>
    </citation>
    <scope>NUCLEOTIDE SEQUENCE [LARGE SCALE GENOMIC DNA]</scope>
</reference>
<dbReference type="Proteomes" id="UP000178526">
    <property type="component" value="Unassembled WGS sequence"/>
</dbReference>